<protein>
    <submittedName>
        <fullName evidence="1">Uncharacterized protein</fullName>
    </submittedName>
</protein>
<comment type="caution">
    <text evidence="1">The sequence shown here is derived from an EMBL/GenBank/DDBJ whole genome shotgun (WGS) entry which is preliminary data.</text>
</comment>
<dbReference type="RefSeq" id="XP_022468905.1">
    <property type="nucleotide sequence ID" value="XM_022624578.1"/>
</dbReference>
<reference evidence="1 2" key="1">
    <citation type="submission" date="2016-09" db="EMBL/GenBank/DDBJ databases">
        <authorList>
            <person name="Capua I."/>
            <person name="De Benedictis P."/>
            <person name="Joannis T."/>
            <person name="Lombin L.H."/>
            <person name="Cattoli G."/>
        </authorList>
    </citation>
    <scope>NUCLEOTIDE SEQUENCE [LARGE SCALE GENOMIC DNA]</scope>
    <source>
        <strain evidence="1 2">IMI 309357</strain>
    </source>
</reference>
<dbReference type="OrthoDB" id="2119662at2759"/>
<gene>
    <name evidence="1" type="ORF">CORC01_12960</name>
</gene>
<evidence type="ECO:0000313" key="1">
    <source>
        <dbReference type="EMBL" id="OHE91733.1"/>
    </source>
</evidence>
<proteinExistence type="predicted"/>
<organism evidence="1 2">
    <name type="scientific">Colletotrichum orchidophilum</name>
    <dbReference type="NCBI Taxonomy" id="1209926"/>
    <lineage>
        <taxon>Eukaryota</taxon>
        <taxon>Fungi</taxon>
        <taxon>Dikarya</taxon>
        <taxon>Ascomycota</taxon>
        <taxon>Pezizomycotina</taxon>
        <taxon>Sordariomycetes</taxon>
        <taxon>Hypocreomycetidae</taxon>
        <taxon>Glomerellales</taxon>
        <taxon>Glomerellaceae</taxon>
        <taxon>Colletotrichum</taxon>
    </lineage>
</organism>
<keyword evidence="2" id="KW-1185">Reference proteome</keyword>
<dbReference type="Proteomes" id="UP000176998">
    <property type="component" value="Unassembled WGS sequence"/>
</dbReference>
<name>A0A1G4ARL4_9PEZI</name>
<accession>A0A1G4ARL4</accession>
<sequence length="124" mass="13338">MLPKDDPEEVVHPALLSGDGSVVPRQTASLGRNTYSGALAFHLAASLLPALYGTLSKLWVANIDSSLVVTTDVYTYIGVMAEVLNEGLPRAAWVAIGDQSSRSLAQRLQLIYTLVLFSLYWGSS</sequence>
<dbReference type="GeneID" id="34566088"/>
<dbReference type="EMBL" id="MJBS01000172">
    <property type="protein sequence ID" value="OHE91733.1"/>
    <property type="molecule type" value="Genomic_DNA"/>
</dbReference>
<dbReference type="STRING" id="1209926.A0A1G4ARL4"/>
<dbReference type="AlphaFoldDB" id="A0A1G4ARL4"/>
<evidence type="ECO:0000313" key="2">
    <source>
        <dbReference type="Proteomes" id="UP000176998"/>
    </source>
</evidence>